<evidence type="ECO:0000313" key="3">
    <source>
        <dbReference type="Proteomes" id="UP001549320"/>
    </source>
</evidence>
<proteinExistence type="predicted"/>
<feature type="transmembrane region" description="Helical" evidence="1">
    <location>
        <begin position="49"/>
        <end position="69"/>
    </location>
</feature>
<sequence>MASSTPSSKQKQDSELLFKGVICALIGLVILIGPHFARSADMGEILRQAYLPGWFALVLGCAFLIRYGLIRWRDRARR</sequence>
<keyword evidence="1" id="KW-1133">Transmembrane helix</keyword>
<dbReference type="RefSeq" id="WP_354441854.1">
    <property type="nucleotide sequence ID" value="NZ_JBEPSH010000002.1"/>
</dbReference>
<dbReference type="EMBL" id="JBEPSH010000002">
    <property type="protein sequence ID" value="MET4576021.1"/>
    <property type="molecule type" value="Genomic_DNA"/>
</dbReference>
<comment type="caution">
    <text evidence="2">The sequence shown here is derived from an EMBL/GenBank/DDBJ whole genome shotgun (WGS) entry which is preliminary data.</text>
</comment>
<feature type="transmembrane region" description="Helical" evidence="1">
    <location>
        <begin position="16"/>
        <end position="37"/>
    </location>
</feature>
<keyword evidence="1" id="KW-0812">Transmembrane</keyword>
<gene>
    <name evidence="2" type="ORF">ABIE13_001121</name>
</gene>
<protein>
    <submittedName>
        <fullName evidence="2">Uncharacterized membrane protein HdeD (DUF308 family)</fullName>
    </submittedName>
</protein>
<dbReference type="Proteomes" id="UP001549320">
    <property type="component" value="Unassembled WGS sequence"/>
</dbReference>
<evidence type="ECO:0000313" key="2">
    <source>
        <dbReference type="EMBL" id="MET4576021.1"/>
    </source>
</evidence>
<keyword evidence="3" id="KW-1185">Reference proteome</keyword>
<keyword evidence="1" id="KW-0472">Membrane</keyword>
<evidence type="ECO:0000256" key="1">
    <source>
        <dbReference type="SAM" id="Phobius"/>
    </source>
</evidence>
<accession>A0ABV2Q4Q8</accession>
<name>A0ABV2Q4Q8_9BURK</name>
<organism evidence="2 3">
    <name type="scientific">Ottowia thiooxydans</name>
    <dbReference type="NCBI Taxonomy" id="219182"/>
    <lineage>
        <taxon>Bacteria</taxon>
        <taxon>Pseudomonadati</taxon>
        <taxon>Pseudomonadota</taxon>
        <taxon>Betaproteobacteria</taxon>
        <taxon>Burkholderiales</taxon>
        <taxon>Comamonadaceae</taxon>
        <taxon>Ottowia</taxon>
    </lineage>
</organism>
<reference evidence="2 3" key="1">
    <citation type="submission" date="2024-06" db="EMBL/GenBank/DDBJ databases">
        <title>Sorghum-associated microbial communities from plants grown in Nebraska, USA.</title>
        <authorList>
            <person name="Schachtman D."/>
        </authorList>
    </citation>
    <scope>NUCLEOTIDE SEQUENCE [LARGE SCALE GENOMIC DNA]</scope>
    <source>
        <strain evidence="2 3">2709</strain>
    </source>
</reference>